<dbReference type="AlphaFoldDB" id="A0AAN8ZBH4"/>
<evidence type="ECO:0000313" key="6">
    <source>
        <dbReference type="Proteomes" id="UP001370490"/>
    </source>
</evidence>
<dbReference type="InterPro" id="IPR038464">
    <property type="entry name" value="Ribosomal_eL38_sf"/>
</dbReference>
<evidence type="ECO:0000256" key="4">
    <source>
        <dbReference type="RuleBase" id="RU003445"/>
    </source>
</evidence>
<accession>A0AAN8ZBH4</accession>
<comment type="caution">
    <text evidence="5">The sequence shown here is derived from an EMBL/GenBank/DDBJ whole genome shotgun (WGS) entry which is preliminary data.</text>
</comment>
<dbReference type="Gene3D" id="3.30.720.90">
    <property type="match status" value="1"/>
</dbReference>
<dbReference type="EMBL" id="JBAMMX010000010">
    <property type="protein sequence ID" value="KAK6932071.1"/>
    <property type="molecule type" value="Genomic_DNA"/>
</dbReference>
<keyword evidence="2 4" id="KW-0689">Ribosomal protein</keyword>
<dbReference type="Proteomes" id="UP001370490">
    <property type="component" value="Unassembled WGS sequence"/>
</dbReference>
<evidence type="ECO:0000256" key="2">
    <source>
        <dbReference type="ARBA" id="ARBA00022980"/>
    </source>
</evidence>
<keyword evidence="6" id="KW-1185">Reference proteome</keyword>
<sequence length="350" mass="40608">MDNRWIDDRLFSIGLKKISPLCKIPCVVRSSPVPLSIRRRHHHRYQHRKNAHSIKIKRSKDLVKFKVRCSKYLYTLCVFDSEKGDKLKQSFPPAATFFGSVSSISYYLLIPKGFCYIFLLHPHLLKQCHLYSNSPYFQTIHESACHFLDLKPLWDLSHSYKVLICSLFFFAHEPPELISTDSPLLAVLIFPITSKIFSLLKMIQILEHKKIYIFVIYRILKMAMVEGLFGSKVALNDYGLLPPCNKRSKHVKPQSSTRLDPPRDNVMHSIMGSNLCKLVFCSSVTSSAFESLSNSFCPSPTYHISRRQTNKLETDSMAPFYKISITPFMLHKHRQAHKYLKLFQERGLFT</sequence>
<dbReference type="GO" id="GO:0006412">
    <property type="term" value="P:translation"/>
    <property type="evidence" value="ECO:0007669"/>
    <property type="project" value="InterPro"/>
</dbReference>
<dbReference type="GO" id="GO:0003735">
    <property type="term" value="F:structural constituent of ribosome"/>
    <property type="evidence" value="ECO:0007669"/>
    <property type="project" value="InterPro"/>
</dbReference>
<proteinExistence type="inferred from homology"/>
<dbReference type="PANTHER" id="PTHR10965">
    <property type="entry name" value="60S RIBOSOMAL PROTEIN L38"/>
    <property type="match status" value="1"/>
</dbReference>
<dbReference type="GO" id="GO:0022618">
    <property type="term" value="P:protein-RNA complex assembly"/>
    <property type="evidence" value="ECO:0007669"/>
    <property type="project" value="TreeGrafter"/>
</dbReference>
<dbReference type="Pfam" id="PF01781">
    <property type="entry name" value="Ribosomal_L38e"/>
    <property type="match status" value="1"/>
</dbReference>
<protein>
    <submittedName>
        <fullName evidence="5">Ribosomal protein L38e</fullName>
    </submittedName>
</protein>
<evidence type="ECO:0000256" key="1">
    <source>
        <dbReference type="ARBA" id="ARBA00007803"/>
    </source>
</evidence>
<dbReference type="GO" id="GO:0022625">
    <property type="term" value="C:cytosolic large ribosomal subunit"/>
    <property type="evidence" value="ECO:0007669"/>
    <property type="project" value="TreeGrafter"/>
</dbReference>
<keyword evidence="3 4" id="KW-0687">Ribonucleoprotein</keyword>
<gene>
    <name evidence="5" type="ORF">RJ641_001695</name>
</gene>
<dbReference type="InterPro" id="IPR002675">
    <property type="entry name" value="Ribosomal_eL38"/>
</dbReference>
<dbReference type="PANTHER" id="PTHR10965:SF0">
    <property type="entry name" value="LARGE RIBOSOMAL SUBUNIT PROTEIN EL38"/>
    <property type="match status" value="1"/>
</dbReference>
<organism evidence="5 6">
    <name type="scientific">Dillenia turbinata</name>
    <dbReference type="NCBI Taxonomy" id="194707"/>
    <lineage>
        <taxon>Eukaryota</taxon>
        <taxon>Viridiplantae</taxon>
        <taxon>Streptophyta</taxon>
        <taxon>Embryophyta</taxon>
        <taxon>Tracheophyta</taxon>
        <taxon>Spermatophyta</taxon>
        <taxon>Magnoliopsida</taxon>
        <taxon>eudicotyledons</taxon>
        <taxon>Gunneridae</taxon>
        <taxon>Pentapetalae</taxon>
        <taxon>Dilleniales</taxon>
        <taxon>Dilleniaceae</taxon>
        <taxon>Dillenia</taxon>
    </lineage>
</organism>
<evidence type="ECO:0000256" key="3">
    <source>
        <dbReference type="ARBA" id="ARBA00023274"/>
    </source>
</evidence>
<evidence type="ECO:0000313" key="5">
    <source>
        <dbReference type="EMBL" id="KAK6932071.1"/>
    </source>
</evidence>
<reference evidence="5 6" key="1">
    <citation type="submission" date="2023-12" db="EMBL/GenBank/DDBJ databases">
        <title>A high-quality genome assembly for Dillenia turbinata (Dilleniales).</title>
        <authorList>
            <person name="Chanderbali A."/>
        </authorList>
    </citation>
    <scope>NUCLEOTIDE SEQUENCE [LARGE SCALE GENOMIC DNA]</scope>
    <source>
        <strain evidence="5">LSX21</strain>
        <tissue evidence="5">Leaf</tissue>
    </source>
</reference>
<name>A0AAN8ZBH4_9MAGN</name>
<comment type="similarity">
    <text evidence="1 4">Belongs to the eukaryotic ribosomal protein eL38 family.</text>
</comment>